<reference evidence="1" key="1">
    <citation type="submission" date="2015-05" db="EMBL/GenBank/DDBJ databases">
        <title>Permanent draft genome of Rhodopirellula islandicus K833.</title>
        <authorList>
            <person name="Kizina J."/>
            <person name="Richter M."/>
            <person name="Glockner F.O."/>
            <person name="Harder J."/>
        </authorList>
    </citation>
    <scope>NUCLEOTIDE SEQUENCE [LARGE SCALE GENOMIC DNA]</scope>
    <source>
        <strain evidence="1">K833</strain>
    </source>
</reference>
<dbReference type="AlphaFoldDB" id="A0A0J1B5V1"/>
<evidence type="ECO:0000313" key="1">
    <source>
        <dbReference type="EMBL" id="KLU02195.1"/>
    </source>
</evidence>
<sequence>MIMYWTEKKTEFWLTHKSRTLTDRLGNAIVVEQSLLFWGQYDFLVEGGHFTAAQLIEFGHDTVKEFSLPFTLGLQDAVAHLFIAFSEDEESRDQ</sequence>
<dbReference type="Proteomes" id="UP000036367">
    <property type="component" value="Unassembled WGS sequence"/>
</dbReference>
<comment type="caution">
    <text evidence="1">The sequence shown here is derived from an EMBL/GenBank/DDBJ whole genome shotgun (WGS) entry which is preliminary data.</text>
</comment>
<protein>
    <submittedName>
        <fullName evidence="1">Uncharacterized protein</fullName>
    </submittedName>
</protein>
<organism evidence="1 2">
    <name type="scientific">Rhodopirellula islandica</name>
    <dbReference type="NCBI Taxonomy" id="595434"/>
    <lineage>
        <taxon>Bacteria</taxon>
        <taxon>Pseudomonadati</taxon>
        <taxon>Planctomycetota</taxon>
        <taxon>Planctomycetia</taxon>
        <taxon>Pirellulales</taxon>
        <taxon>Pirellulaceae</taxon>
        <taxon>Rhodopirellula</taxon>
    </lineage>
</organism>
<accession>A0A0J1B5V1</accession>
<evidence type="ECO:0000313" key="2">
    <source>
        <dbReference type="Proteomes" id="UP000036367"/>
    </source>
</evidence>
<dbReference type="EMBL" id="LECT01000044">
    <property type="protein sequence ID" value="KLU02195.1"/>
    <property type="molecule type" value="Genomic_DNA"/>
</dbReference>
<proteinExistence type="predicted"/>
<keyword evidence="2" id="KW-1185">Reference proteome</keyword>
<dbReference type="PATRIC" id="fig|595434.4.peg.4998"/>
<gene>
    <name evidence="1" type="ORF">RISK_005261</name>
</gene>
<name>A0A0J1B5V1_RHOIS</name>